<dbReference type="AlphaFoldDB" id="A0A7D6VI33"/>
<dbReference type="Gene3D" id="3.40.50.720">
    <property type="entry name" value="NAD(P)-binding Rossmann-like Domain"/>
    <property type="match status" value="1"/>
</dbReference>
<evidence type="ECO:0000313" key="3">
    <source>
        <dbReference type="Proteomes" id="UP000515512"/>
    </source>
</evidence>
<organism evidence="2 3">
    <name type="scientific">Nocardia huaxiensis</name>
    <dbReference type="NCBI Taxonomy" id="2755382"/>
    <lineage>
        <taxon>Bacteria</taxon>
        <taxon>Bacillati</taxon>
        <taxon>Actinomycetota</taxon>
        <taxon>Actinomycetes</taxon>
        <taxon>Mycobacteriales</taxon>
        <taxon>Nocardiaceae</taxon>
        <taxon>Nocardia</taxon>
    </lineage>
</organism>
<dbReference type="InterPro" id="IPR002347">
    <property type="entry name" value="SDR_fam"/>
</dbReference>
<name>A0A7D6VI33_9NOCA</name>
<proteinExistence type="predicted"/>
<dbReference type="Pfam" id="PF00106">
    <property type="entry name" value="adh_short"/>
    <property type="match status" value="1"/>
</dbReference>
<evidence type="ECO:0000313" key="2">
    <source>
        <dbReference type="EMBL" id="QLY30496.1"/>
    </source>
</evidence>
<dbReference type="EMBL" id="CP059399">
    <property type="protein sequence ID" value="QLY30496.1"/>
    <property type="molecule type" value="Genomic_DNA"/>
</dbReference>
<dbReference type="PRINTS" id="PR00081">
    <property type="entry name" value="GDHRDH"/>
</dbReference>
<dbReference type="InterPro" id="IPR036291">
    <property type="entry name" value="NAD(P)-bd_dom_sf"/>
</dbReference>
<reference evidence="2 3" key="1">
    <citation type="submission" date="2020-07" db="EMBL/GenBank/DDBJ databases">
        <authorList>
            <person name="Zhuang K."/>
            <person name="Ran Y."/>
        </authorList>
    </citation>
    <scope>NUCLEOTIDE SEQUENCE [LARGE SCALE GENOMIC DNA]</scope>
    <source>
        <strain evidence="2 3">WCH-YHL-001</strain>
    </source>
</reference>
<keyword evidence="1" id="KW-0560">Oxidoreductase</keyword>
<protein>
    <submittedName>
        <fullName evidence="2">SDR family NAD(P)-dependent oxidoreductase</fullName>
    </submittedName>
</protein>
<accession>A0A7D6VI33</accession>
<dbReference type="GO" id="GO:0016491">
    <property type="term" value="F:oxidoreductase activity"/>
    <property type="evidence" value="ECO:0007669"/>
    <property type="project" value="UniProtKB-KW"/>
</dbReference>
<dbReference type="KEGG" id="nhu:H0264_36180"/>
<dbReference type="SUPFAM" id="SSF51735">
    <property type="entry name" value="NAD(P)-binding Rossmann-fold domains"/>
    <property type="match status" value="1"/>
</dbReference>
<dbReference type="Proteomes" id="UP000515512">
    <property type="component" value="Chromosome"/>
</dbReference>
<evidence type="ECO:0000256" key="1">
    <source>
        <dbReference type="ARBA" id="ARBA00023002"/>
    </source>
</evidence>
<gene>
    <name evidence="2" type="ORF">H0264_36180</name>
</gene>
<dbReference type="PANTHER" id="PTHR43157">
    <property type="entry name" value="PHOSPHATIDYLINOSITOL-GLYCAN BIOSYNTHESIS CLASS F PROTEIN-RELATED"/>
    <property type="match status" value="1"/>
</dbReference>
<sequence length="286" mass="31033">MKTILITGATSGIGLEAAQQLGAQGHHLVLIGRDPGKLADSRQLVQNAGAPEVDTLVCDFGSQTSVRKLAAAIQSDYDRIDVLANNAGGYSKERVETEDGIESTFAVNHLGGFLLTELLLEFLVQGAPARVVFTSSVMHYSATMDFDDPTFRRNYSGERAYNRSKLANVLYTRALAQRLSGTALTVNSFHPGAVATHIWDSMPWYGKPLAAIAKQLFMISPAAGARTLTHLAVAPEVAHLSGHYFQHNRIKTPSRRALDDETAQRLCEISAELVGLPDSWRVDTSL</sequence>
<dbReference type="RefSeq" id="WP_181581694.1">
    <property type="nucleotide sequence ID" value="NZ_CP059399.1"/>
</dbReference>
<dbReference type="PANTHER" id="PTHR43157:SF31">
    <property type="entry name" value="PHOSPHATIDYLINOSITOL-GLYCAN BIOSYNTHESIS CLASS F PROTEIN"/>
    <property type="match status" value="1"/>
</dbReference>
<keyword evidence="3" id="KW-1185">Reference proteome</keyword>